<sequence>MALRTKDPTLDGAEIRLLRRLLLTTTVEFGECTFDVPAGQVELVSDSVQLVGVLEPLFTPEVRSTLGVSMQDVRLPPCACRHLPEATFTLLRWGAWLRRLEDVVPRAREAPGGVRRHRVQFGDRALDVLLGLGF</sequence>
<reference evidence="1" key="1">
    <citation type="submission" date="2020-10" db="EMBL/GenBank/DDBJ databases">
        <title>Sequencing the genomes of 1000 actinobacteria strains.</title>
        <authorList>
            <person name="Klenk H.-P."/>
        </authorList>
    </citation>
    <scope>NUCLEOTIDE SEQUENCE</scope>
    <source>
        <strain evidence="1">DSM 45354</strain>
    </source>
</reference>
<dbReference type="RefSeq" id="WP_192752587.1">
    <property type="nucleotide sequence ID" value="NZ_JADBEM010000001.1"/>
</dbReference>
<dbReference type="Proteomes" id="UP000638648">
    <property type="component" value="Unassembled WGS sequence"/>
</dbReference>
<organism evidence="1 2">
    <name type="scientific">Actinopolymorpha pittospori</name>
    <dbReference type="NCBI Taxonomy" id="648752"/>
    <lineage>
        <taxon>Bacteria</taxon>
        <taxon>Bacillati</taxon>
        <taxon>Actinomycetota</taxon>
        <taxon>Actinomycetes</taxon>
        <taxon>Propionibacteriales</taxon>
        <taxon>Actinopolymorphaceae</taxon>
        <taxon>Actinopolymorpha</taxon>
    </lineage>
</organism>
<gene>
    <name evidence="1" type="ORF">HEB94_005740</name>
</gene>
<keyword evidence="2" id="KW-1185">Reference proteome</keyword>
<accession>A0A927N4P8</accession>
<proteinExistence type="predicted"/>
<evidence type="ECO:0000313" key="1">
    <source>
        <dbReference type="EMBL" id="MBE1608892.1"/>
    </source>
</evidence>
<protein>
    <submittedName>
        <fullName evidence="1">Uncharacterized protein</fullName>
    </submittedName>
</protein>
<dbReference type="EMBL" id="JADBEM010000001">
    <property type="protein sequence ID" value="MBE1608892.1"/>
    <property type="molecule type" value="Genomic_DNA"/>
</dbReference>
<dbReference type="AlphaFoldDB" id="A0A927N4P8"/>
<evidence type="ECO:0000313" key="2">
    <source>
        <dbReference type="Proteomes" id="UP000638648"/>
    </source>
</evidence>
<name>A0A927N4P8_9ACTN</name>
<comment type="caution">
    <text evidence="1">The sequence shown here is derived from an EMBL/GenBank/DDBJ whole genome shotgun (WGS) entry which is preliminary data.</text>
</comment>